<proteinExistence type="predicted"/>
<sequence>MSADPLIVEHSTASRPPPRPQYALPFSMMLRDSSGINSRFLRRTNEFNWMKIPLELALFELNFLRMISGQNQEAPGLRFALPAFVRNVFPRSKLKFLVGYVPPVAGAKALHPRYRRLYIKESRFQGFLYLALALSTRRSYAISVSTSPVSPFRRGRPVYSATQLWTWAQTGPQPGYHGTHLDNNPQRPWLGSEIFHHTAPLKELMSKRFELTKKNMAVANKL</sequence>
<keyword evidence="2" id="KW-1185">Reference proteome</keyword>
<dbReference type="EMBL" id="JARKIB010000047">
    <property type="protein sequence ID" value="KAJ7756198.1"/>
    <property type="molecule type" value="Genomic_DNA"/>
</dbReference>
<name>A0AAD7J3V2_9AGAR</name>
<organism evidence="1 2">
    <name type="scientific">Mycena metata</name>
    <dbReference type="NCBI Taxonomy" id="1033252"/>
    <lineage>
        <taxon>Eukaryota</taxon>
        <taxon>Fungi</taxon>
        <taxon>Dikarya</taxon>
        <taxon>Basidiomycota</taxon>
        <taxon>Agaricomycotina</taxon>
        <taxon>Agaricomycetes</taxon>
        <taxon>Agaricomycetidae</taxon>
        <taxon>Agaricales</taxon>
        <taxon>Marasmiineae</taxon>
        <taxon>Mycenaceae</taxon>
        <taxon>Mycena</taxon>
    </lineage>
</organism>
<comment type="caution">
    <text evidence="1">The sequence shown here is derived from an EMBL/GenBank/DDBJ whole genome shotgun (WGS) entry which is preliminary data.</text>
</comment>
<protein>
    <submittedName>
        <fullName evidence="1">Uncharacterized protein</fullName>
    </submittedName>
</protein>
<evidence type="ECO:0000313" key="2">
    <source>
        <dbReference type="Proteomes" id="UP001215598"/>
    </source>
</evidence>
<dbReference type="AlphaFoldDB" id="A0AAD7J3V2"/>
<dbReference type="Proteomes" id="UP001215598">
    <property type="component" value="Unassembled WGS sequence"/>
</dbReference>
<accession>A0AAD7J3V2</accession>
<gene>
    <name evidence="1" type="ORF">B0H16DRAFT_1458205</name>
</gene>
<reference evidence="1" key="1">
    <citation type="submission" date="2023-03" db="EMBL/GenBank/DDBJ databases">
        <title>Massive genome expansion in bonnet fungi (Mycena s.s.) driven by repeated elements and novel gene families across ecological guilds.</title>
        <authorList>
            <consortium name="Lawrence Berkeley National Laboratory"/>
            <person name="Harder C.B."/>
            <person name="Miyauchi S."/>
            <person name="Viragh M."/>
            <person name="Kuo A."/>
            <person name="Thoen E."/>
            <person name="Andreopoulos B."/>
            <person name="Lu D."/>
            <person name="Skrede I."/>
            <person name="Drula E."/>
            <person name="Henrissat B."/>
            <person name="Morin E."/>
            <person name="Kohler A."/>
            <person name="Barry K."/>
            <person name="LaButti K."/>
            <person name="Morin E."/>
            <person name="Salamov A."/>
            <person name="Lipzen A."/>
            <person name="Mereny Z."/>
            <person name="Hegedus B."/>
            <person name="Baldrian P."/>
            <person name="Stursova M."/>
            <person name="Weitz H."/>
            <person name="Taylor A."/>
            <person name="Grigoriev I.V."/>
            <person name="Nagy L.G."/>
            <person name="Martin F."/>
            <person name="Kauserud H."/>
        </authorList>
    </citation>
    <scope>NUCLEOTIDE SEQUENCE</scope>
    <source>
        <strain evidence="1">CBHHK182m</strain>
    </source>
</reference>
<evidence type="ECO:0000313" key="1">
    <source>
        <dbReference type="EMBL" id="KAJ7756198.1"/>
    </source>
</evidence>